<dbReference type="PANTHER" id="PTHR42905">
    <property type="entry name" value="PHOSPHOENOLPYRUVATE CARBOXYLASE"/>
    <property type="match status" value="1"/>
</dbReference>
<organism evidence="1 2">
    <name type="scientific">Kutzneria buriramensis</name>
    <dbReference type="NCBI Taxonomy" id="1045776"/>
    <lineage>
        <taxon>Bacteria</taxon>
        <taxon>Bacillati</taxon>
        <taxon>Actinomycetota</taxon>
        <taxon>Actinomycetes</taxon>
        <taxon>Pseudonocardiales</taxon>
        <taxon>Pseudonocardiaceae</taxon>
        <taxon>Kutzneria</taxon>
    </lineage>
</organism>
<keyword evidence="1" id="KW-0456">Lyase</keyword>
<dbReference type="EMBL" id="QUNO01000018">
    <property type="protein sequence ID" value="REH35240.1"/>
    <property type="molecule type" value="Genomic_DNA"/>
</dbReference>
<dbReference type="InterPro" id="IPR039556">
    <property type="entry name" value="ICL/PEPM"/>
</dbReference>
<dbReference type="GO" id="GO:0016829">
    <property type="term" value="F:lyase activity"/>
    <property type="evidence" value="ECO:0007669"/>
    <property type="project" value="UniProtKB-KW"/>
</dbReference>
<proteinExistence type="predicted"/>
<dbReference type="Pfam" id="PF13714">
    <property type="entry name" value="PEP_mutase"/>
    <property type="match status" value="1"/>
</dbReference>
<dbReference type="Proteomes" id="UP000256269">
    <property type="component" value="Unassembled WGS sequence"/>
</dbReference>
<keyword evidence="2" id="KW-1185">Reference proteome</keyword>
<evidence type="ECO:0000313" key="2">
    <source>
        <dbReference type="Proteomes" id="UP000256269"/>
    </source>
</evidence>
<dbReference type="Gene3D" id="3.20.20.60">
    <property type="entry name" value="Phosphoenolpyruvate-binding domains"/>
    <property type="match status" value="1"/>
</dbReference>
<protein>
    <submittedName>
        <fullName evidence="1">2-methylisocitrate lyase-like PEP mutase family enzyme</fullName>
    </submittedName>
</protein>
<dbReference type="OrthoDB" id="9780430at2"/>
<dbReference type="InterPro" id="IPR040442">
    <property type="entry name" value="Pyrv_kinase-like_dom_sf"/>
</dbReference>
<evidence type="ECO:0000313" key="1">
    <source>
        <dbReference type="EMBL" id="REH35240.1"/>
    </source>
</evidence>
<sequence>MPKLPGMTTFRELHQSGFFVLPNAWDPASAQLLSAVPGVPAIGTTSAGVAAALGQPDGERMPLAVMIKAVAAIIEASAVPVTADLEGGYGDIRACIAAAVDVGAAGVNIEDVRYPDGAIRDAAEAADRIATARSVSDDLVINARTDVWWSGSRDFDEGVARLRRFLQAGADCVFVPGFPEAQIPELVAALPGAAINILASPTLPYPEVLAAMGVRRVSTGSWLCRLAWGSSRDALAGLLGGQGFAGLATTLSYPDLMKALDKRY</sequence>
<name>A0A3E0GYP8_9PSEU</name>
<dbReference type="InterPro" id="IPR015813">
    <property type="entry name" value="Pyrv/PenolPyrv_kinase-like_dom"/>
</dbReference>
<gene>
    <name evidence="1" type="ORF">BCF44_118100</name>
</gene>
<comment type="caution">
    <text evidence="1">The sequence shown here is derived from an EMBL/GenBank/DDBJ whole genome shotgun (WGS) entry which is preliminary data.</text>
</comment>
<dbReference type="AlphaFoldDB" id="A0A3E0GYP8"/>
<accession>A0A3E0GYP8</accession>
<reference evidence="1 2" key="1">
    <citation type="submission" date="2018-08" db="EMBL/GenBank/DDBJ databases">
        <title>Genomic Encyclopedia of Archaeal and Bacterial Type Strains, Phase II (KMG-II): from individual species to whole genera.</title>
        <authorList>
            <person name="Goeker M."/>
        </authorList>
    </citation>
    <scope>NUCLEOTIDE SEQUENCE [LARGE SCALE GENOMIC DNA]</scope>
    <source>
        <strain evidence="1 2">DSM 45791</strain>
    </source>
</reference>
<dbReference type="CDD" id="cd00377">
    <property type="entry name" value="ICL_PEPM"/>
    <property type="match status" value="1"/>
</dbReference>
<dbReference type="SUPFAM" id="SSF51621">
    <property type="entry name" value="Phosphoenolpyruvate/pyruvate domain"/>
    <property type="match status" value="1"/>
</dbReference>
<dbReference type="PANTHER" id="PTHR42905:SF16">
    <property type="entry name" value="CARBOXYPHOSPHONOENOLPYRUVATE PHOSPHONOMUTASE-LIKE PROTEIN (AFU_ORTHOLOGUE AFUA_5G07230)"/>
    <property type="match status" value="1"/>
</dbReference>